<dbReference type="InterPro" id="IPR012944">
    <property type="entry name" value="SusD_RagB_dom"/>
</dbReference>
<sequence length="504" mass="55241">MKTKNYKYIYIAVAMAALGSCSEDFVTINPKGKFDTSTYFSNEQQCYAALIGTYDPLRKNTGGFENLVAMLNAGSDDFYAGGGSSTDGNGIQNFSTHSLTSISIPGSFWNDHYQGISRANLLLNKLPAASMDDAVRARFAAEAKTLRAFYYFNLVRMFKNIALVLEPFTTQTIYNPEQVKPEVIYALIEKDLLEAIPVLPNTVVTSTEAGRFNKGAAQALLGKVYLYEGKNPQAAAILAEVNGTPGVNVANQYGNKLLPKFSDLWVTSNKFNAESIIEVSHSSAGNTDWSFWGQGKDEGNSLNQMVGPRGYSRPTGSDAADLPSGWAFNPVTQGLYDAMKNDPRFEATIYDLKALKAAGKANYIPAYQDTGYFLNKYLPRQSDVRTGGGNQELNYKQNSYVIRLADTYLMEAEALGSGPRAQALLDAVRARVGLPSVPVTLAAIKHERRMELAGEGHRFFDLVRWGDAATALSDRGFDAGTDEIFPIPYTELNGTKLKQNPNYQ</sequence>
<evidence type="ECO:0000313" key="8">
    <source>
        <dbReference type="EMBL" id="OIV42947.1"/>
    </source>
</evidence>
<comment type="similarity">
    <text evidence="2">Belongs to the SusD family.</text>
</comment>
<keyword evidence="3" id="KW-0732">Signal</keyword>
<evidence type="ECO:0000256" key="2">
    <source>
        <dbReference type="ARBA" id="ARBA00006275"/>
    </source>
</evidence>
<evidence type="ECO:0000256" key="3">
    <source>
        <dbReference type="ARBA" id="ARBA00022729"/>
    </source>
</evidence>
<comment type="subcellular location">
    <subcellularLocation>
        <location evidence="1">Cell outer membrane</location>
    </subcellularLocation>
</comment>
<evidence type="ECO:0000259" key="7">
    <source>
        <dbReference type="Pfam" id="PF14322"/>
    </source>
</evidence>
<accession>A0A1J7BWB5</accession>
<evidence type="ECO:0000256" key="5">
    <source>
        <dbReference type="ARBA" id="ARBA00023237"/>
    </source>
</evidence>
<dbReference type="SUPFAM" id="SSF48452">
    <property type="entry name" value="TPR-like"/>
    <property type="match status" value="1"/>
</dbReference>
<comment type="caution">
    <text evidence="8">The sequence shown here is derived from an EMBL/GenBank/DDBJ whole genome shotgun (WGS) entry which is preliminary data.</text>
</comment>
<dbReference type="Gene3D" id="1.25.40.390">
    <property type="match status" value="1"/>
</dbReference>
<dbReference type="AlphaFoldDB" id="A0A1J7BWB5"/>
<evidence type="ECO:0000256" key="1">
    <source>
        <dbReference type="ARBA" id="ARBA00004442"/>
    </source>
</evidence>
<dbReference type="InterPro" id="IPR011990">
    <property type="entry name" value="TPR-like_helical_dom_sf"/>
</dbReference>
<feature type="domain" description="RagB/SusD" evidence="6">
    <location>
        <begin position="356"/>
        <end position="473"/>
    </location>
</feature>
<dbReference type="Pfam" id="PF07980">
    <property type="entry name" value="SusD_RagB"/>
    <property type="match status" value="1"/>
</dbReference>
<dbReference type="CDD" id="cd08977">
    <property type="entry name" value="SusD"/>
    <property type="match status" value="1"/>
</dbReference>
<dbReference type="RefSeq" id="WP_071636222.1">
    <property type="nucleotide sequence ID" value="NZ_MLFK01000005.1"/>
</dbReference>
<keyword evidence="5" id="KW-0998">Cell outer membrane</keyword>
<dbReference type="PROSITE" id="PS51257">
    <property type="entry name" value="PROKAR_LIPOPROTEIN"/>
    <property type="match status" value="1"/>
</dbReference>
<evidence type="ECO:0000259" key="6">
    <source>
        <dbReference type="Pfam" id="PF07980"/>
    </source>
</evidence>
<dbReference type="OrthoDB" id="5694214at2"/>
<gene>
    <name evidence="8" type="ORF">BKM63_08785</name>
</gene>
<organism evidence="8 9">
    <name type="scientific">Flavobacterium johnsoniae</name>
    <name type="common">Cytophaga johnsonae</name>
    <dbReference type="NCBI Taxonomy" id="986"/>
    <lineage>
        <taxon>Bacteria</taxon>
        <taxon>Pseudomonadati</taxon>
        <taxon>Bacteroidota</taxon>
        <taxon>Flavobacteriia</taxon>
        <taxon>Flavobacteriales</taxon>
        <taxon>Flavobacteriaceae</taxon>
        <taxon>Flavobacterium</taxon>
    </lineage>
</organism>
<proteinExistence type="inferred from homology"/>
<dbReference type="Pfam" id="PF14322">
    <property type="entry name" value="SusD-like_3"/>
    <property type="match status" value="1"/>
</dbReference>
<dbReference type="GO" id="GO:0009279">
    <property type="term" value="C:cell outer membrane"/>
    <property type="evidence" value="ECO:0007669"/>
    <property type="project" value="UniProtKB-SubCell"/>
</dbReference>
<feature type="domain" description="SusD-like N-terminal" evidence="7">
    <location>
        <begin position="103"/>
        <end position="226"/>
    </location>
</feature>
<protein>
    <submittedName>
        <fullName evidence="8">RagB/SusD family nutrient uptake outer membrane protein</fullName>
    </submittedName>
</protein>
<evidence type="ECO:0000313" key="9">
    <source>
        <dbReference type="Proteomes" id="UP000182826"/>
    </source>
</evidence>
<keyword evidence="4" id="KW-0472">Membrane</keyword>
<dbReference type="EMBL" id="MLFK01000005">
    <property type="protein sequence ID" value="OIV42947.1"/>
    <property type="molecule type" value="Genomic_DNA"/>
</dbReference>
<evidence type="ECO:0000256" key="4">
    <source>
        <dbReference type="ARBA" id="ARBA00023136"/>
    </source>
</evidence>
<reference evidence="8 9" key="1">
    <citation type="submission" date="2016-10" db="EMBL/GenBank/DDBJ databases">
        <title>Draft Genome Sequence of Rhizobacteria Flavobacterium johnsoniae CI04.</title>
        <authorList>
            <person name="Bravo J.I."/>
            <person name="Lozano G.L."/>
            <person name="Handelsman J."/>
        </authorList>
    </citation>
    <scope>NUCLEOTIDE SEQUENCE [LARGE SCALE GENOMIC DNA]</scope>
    <source>
        <strain evidence="8 9">CI04</strain>
    </source>
</reference>
<dbReference type="Proteomes" id="UP000182826">
    <property type="component" value="Unassembled WGS sequence"/>
</dbReference>
<name>A0A1J7BWB5_FLAJO</name>
<dbReference type="InterPro" id="IPR033985">
    <property type="entry name" value="SusD-like_N"/>
</dbReference>
<keyword evidence="9" id="KW-1185">Reference proteome</keyword>